<feature type="transmembrane region" description="Helical" evidence="1">
    <location>
        <begin position="226"/>
        <end position="243"/>
    </location>
</feature>
<keyword evidence="1" id="KW-0472">Membrane</keyword>
<dbReference type="AlphaFoldDB" id="A0A9Q8MUR8"/>
<feature type="transmembrane region" description="Helical" evidence="1">
    <location>
        <begin position="167"/>
        <end position="188"/>
    </location>
</feature>
<evidence type="ECO:0000313" key="2">
    <source>
        <dbReference type="EMBL" id="TPR46184.1"/>
    </source>
</evidence>
<dbReference type="PANTHER" id="PTHR37305">
    <property type="entry name" value="INTEGRAL MEMBRANE PROTEIN-RELATED"/>
    <property type="match status" value="1"/>
</dbReference>
<organism evidence="2 3">
    <name type="scientific">Apilactobacillus micheneri</name>
    <dbReference type="NCBI Taxonomy" id="1899430"/>
    <lineage>
        <taxon>Bacteria</taxon>
        <taxon>Bacillati</taxon>
        <taxon>Bacillota</taxon>
        <taxon>Bacilli</taxon>
        <taxon>Lactobacillales</taxon>
        <taxon>Lactobacillaceae</taxon>
        <taxon>Apilactobacillus</taxon>
    </lineage>
</organism>
<sequence length="248" mass="28563">MLTLLRQEIYKQIHGKFYIGWPIVMLLMSLIGGYFISSNKHGFSHNGFAENIFSTNIQFVLIAMVVFASTIMIGDFANNTVKYLFSRQFSRLQIFISKLLVTFFMYIYLIVMSYIFTFITKMIFASSGEFGMKYILQDMFSMSWFLLLLIPMVMLVSNIVKNNGVAIAIGIVFFFALNIINPFSMIAMRKFSILKFNPINFLNIDAQFGDHSMKAMTHLSLTSMEIGIVLYALIFTVIAYVIYNHRNV</sequence>
<feature type="transmembrane region" description="Helical" evidence="1">
    <location>
        <begin position="99"/>
        <end position="119"/>
    </location>
</feature>
<reference evidence="2" key="1">
    <citation type="submission" date="2018-08" db="EMBL/GenBank/DDBJ databases">
        <title>Comparative genomics of wild bee and flower associated Lactobacillus reveals potential adaptation to the bee host.</title>
        <authorList>
            <person name="Vuong H.Q."/>
            <person name="Mcfrederick Q.S."/>
        </authorList>
    </citation>
    <scope>NUCLEOTIDE SEQUENCE</scope>
    <source>
        <strain evidence="2">HV_63</strain>
    </source>
</reference>
<accession>A0A9Q8MUR8</accession>
<evidence type="ECO:0000256" key="1">
    <source>
        <dbReference type="SAM" id="Phobius"/>
    </source>
</evidence>
<feature type="transmembrane region" description="Helical" evidence="1">
    <location>
        <begin position="139"/>
        <end position="160"/>
    </location>
</feature>
<keyword evidence="1" id="KW-1133">Transmembrane helix</keyword>
<gene>
    <name evidence="2" type="ORF">DY130_01315</name>
</gene>
<keyword evidence="1" id="KW-0812">Transmembrane</keyword>
<dbReference type="EMBL" id="QUBG01000001">
    <property type="protein sequence ID" value="TPR46184.1"/>
    <property type="molecule type" value="Genomic_DNA"/>
</dbReference>
<evidence type="ECO:0000313" key="3">
    <source>
        <dbReference type="Proteomes" id="UP000784700"/>
    </source>
</evidence>
<protein>
    <recommendedName>
        <fullName evidence="4">ABC transporter permease</fullName>
    </recommendedName>
</protein>
<name>A0A9Q8MUR8_9LACO</name>
<feature type="transmembrane region" description="Helical" evidence="1">
    <location>
        <begin position="17"/>
        <end position="37"/>
    </location>
</feature>
<dbReference type="RefSeq" id="WP_140936144.1">
    <property type="nucleotide sequence ID" value="NZ_QUBF01000001.1"/>
</dbReference>
<dbReference type="Pfam" id="PF12730">
    <property type="entry name" value="ABC2_membrane_4"/>
    <property type="match status" value="1"/>
</dbReference>
<proteinExistence type="predicted"/>
<dbReference type="PANTHER" id="PTHR37305:SF1">
    <property type="entry name" value="MEMBRANE PROTEIN"/>
    <property type="match status" value="1"/>
</dbReference>
<dbReference type="Proteomes" id="UP000784700">
    <property type="component" value="Unassembled WGS sequence"/>
</dbReference>
<evidence type="ECO:0008006" key="4">
    <source>
        <dbReference type="Google" id="ProtNLM"/>
    </source>
</evidence>
<feature type="transmembrane region" description="Helical" evidence="1">
    <location>
        <begin position="57"/>
        <end position="78"/>
    </location>
</feature>
<comment type="caution">
    <text evidence="2">The sequence shown here is derived from an EMBL/GenBank/DDBJ whole genome shotgun (WGS) entry which is preliminary data.</text>
</comment>